<organism evidence="3">
    <name type="scientific">Flavobacterium sp. CFS9</name>
    <dbReference type="NCBI Taxonomy" id="3143118"/>
    <lineage>
        <taxon>Bacteria</taxon>
        <taxon>Pseudomonadati</taxon>
        <taxon>Bacteroidota</taxon>
        <taxon>Flavobacteriia</taxon>
        <taxon>Flavobacteriales</taxon>
        <taxon>Flavobacteriaceae</taxon>
        <taxon>Flavobacterium</taxon>
    </lineage>
</organism>
<dbReference type="AlphaFoldDB" id="A0AAT9GYH4"/>
<gene>
    <name evidence="3" type="ORF">CFS9_09370</name>
</gene>
<accession>A0AAT9GYH4</accession>
<dbReference type="SUPFAM" id="SSF53756">
    <property type="entry name" value="UDP-Glycosyltransferase/glycogen phosphorylase"/>
    <property type="match status" value="1"/>
</dbReference>
<dbReference type="Pfam" id="PF13439">
    <property type="entry name" value="Glyco_transf_4"/>
    <property type="match status" value="1"/>
</dbReference>
<dbReference type="InterPro" id="IPR028098">
    <property type="entry name" value="Glyco_trans_4-like_N"/>
</dbReference>
<dbReference type="GO" id="GO:0016757">
    <property type="term" value="F:glycosyltransferase activity"/>
    <property type="evidence" value="ECO:0007669"/>
    <property type="project" value="InterPro"/>
</dbReference>
<reference evidence="3" key="1">
    <citation type="submission" date="2024-05" db="EMBL/GenBank/DDBJ databases">
        <title>Whole-Genome Sequence of CFS9, a Potential Fish Probiotic Isolated from the Body Surface of Silurus asotus.</title>
        <authorList>
            <person name="Kojima M."/>
            <person name="Tobioka K."/>
            <person name="Yokota K."/>
            <person name="Nakatani H."/>
            <person name="Hori K."/>
            <person name="Tamaru Y."/>
            <person name="Okazaki F."/>
        </authorList>
    </citation>
    <scope>NUCLEOTIDE SEQUENCE</scope>
    <source>
        <strain evidence="3">CFS9</strain>
    </source>
</reference>
<dbReference type="PANTHER" id="PTHR12526">
    <property type="entry name" value="GLYCOSYLTRANSFERASE"/>
    <property type="match status" value="1"/>
</dbReference>
<feature type="domain" description="Glycosyltransferase subfamily 4-like N-terminal" evidence="2">
    <location>
        <begin position="38"/>
        <end position="134"/>
    </location>
</feature>
<name>A0AAT9GYH4_9FLAO</name>
<evidence type="ECO:0000313" key="3">
    <source>
        <dbReference type="EMBL" id="BFM42296.1"/>
    </source>
</evidence>
<feature type="domain" description="Glycosyl transferase family 1" evidence="1">
    <location>
        <begin position="168"/>
        <end position="305"/>
    </location>
</feature>
<evidence type="ECO:0000259" key="1">
    <source>
        <dbReference type="Pfam" id="PF00534"/>
    </source>
</evidence>
<dbReference type="EMBL" id="AP031573">
    <property type="protein sequence ID" value="BFM42296.1"/>
    <property type="molecule type" value="Genomic_DNA"/>
</dbReference>
<dbReference type="Gene3D" id="3.40.50.2000">
    <property type="entry name" value="Glycogen Phosphorylase B"/>
    <property type="match status" value="2"/>
</dbReference>
<dbReference type="InterPro" id="IPR001296">
    <property type="entry name" value="Glyco_trans_1"/>
</dbReference>
<dbReference type="Pfam" id="PF00534">
    <property type="entry name" value="Glycos_transf_1"/>
    <property type="match status" value="1"/>
</dbReference>
<sequence length="329" mass="38485">MPQLKLIDSKIEIDIYYFDEEIALTFEEKTTRLGFFELLPVNDYDIIHSSGLRPNIYTYLHGRKFNNKTKLITTIHSFIYKDFRNQFNAVFASIFSKIWYLVLNSQNTVVVLTDIAKQYYSNKIKTRVEVVNNGRKKIQTNSISDIDKELMMEIRGKFSFVMGTHAVVSKIKGLDTVIKGLQTLKDFCFIIIGDGPEVENLKLLARELNVHNQVFFLGFKKNIGSFFQFYDVYVMPSRSEGLPIALIEAISCKTLCLTSNIPTFNELFTDEEVPKFILDDTNDFCKEILKLKESDRRENFIENAYYKYHQKYSDEIMAKNYYSLYKKLL</sequence>
<proteinExistence type="predicted"/>
<protein>
    <submittedName>
        <fullName evidence="3">Glycosyltransferase family 4 protein</fullName>
    </submittedName>
</protein>
<dbReference type="CDD" id="cd03801">
    <property type="entry name" value="GT4_PimA-like"/>
    <property type="match status" value="1"/>
</dbReference>
<evidence type="ECO:0000259" key="2">
    <source>
        <dbReference type="Pfam" id="PF13439"/>
    </source>
</evidence>